<dbReference type="AlphaFoldDB" id="A0A382R8S7"/>
<proteinExistence type="predicted"/>
<protein>
    <submittedName>
        <fullName evidence="1">Uncharacterized protein</fullName>
    </submittedName>
</protein>
<dbReference type="PROSITE" id="PS51257">
    <property type="entry name" value="PROKAR_LIPOPROTEIN"/>
    <property type="match status" value="1"/>
</dbReference>
<reference evidence="1" key="1">
    <citation type="submission" date="2018-05" db="EMBL/GenBank/DDBJ databases">
        <authorList>
            <person name="Lanie J.A."/>
            <person name="Ng W.-L."/>
            <person name="Kazmierczak K.M."/>
            <person name="Andrzejewski T.M."/>
            <person name="Davidsen T.M."/>
            <person name="Wayne K.J."/>
            <person name="Tettelin H."/>
            <person name="Glass J.I."/>
            <person name="Rusch D."/>
            <person name="Podicherti R."/>
            <person name="Tsui H.-C.T."/>
            <person name="Winkler M.E."/>
        </authorList>
    </citation>
    <scope>NUCLEOTIDE SEQUENCE</scope>
</reference>
<accession>A0A382R8S7</accession>
<sequence length="50" mass="5226">MLKETLLVLVTVILLSGCGTLAVTEKVFGATGQVVGTLENLTMPAETYEA</sequence>
<organism evidence="1">
    <name type="scientific">marine metagenome</name>
    <dbReference type="NCBI Taxonomy" id="408172"/>
    <lineage>
        <taxon>unclassified sequences</taxon>
        <taxon>metagenomes</taxon>
        <taxon>ecological metagenomes</taxon>
    </lineage>
</organism>
<name>A0A382R8S7_9ZZZZ</name>
<feature type="non-terminal residue" evidence="1">
    <location>
        <position position="50"/>
    </location>
</feature>
<evidence type="ECO:0000313" key="1">
    <source>
        <dbReference type="EMBL" id="SVC93612.1"/>
    </source>
</evidence>
<gene>
    <name evidence="1" type="ORF">METZ01_LOCUS346466</name>
</gene>
<dbReference type="EMBL" id="UINC01119641">
    <property type="protein sequence ID" value="SVC93612.1"/>
    <property type="molecule type" value="Genomic_DNA"/>
</dbReference>